<sequence length="15" mass="1761">MCVLSIFETQNYTIV</sequence>
<name>A0A2P2NDY5_RHIMU</name>
<proteinExistence type="predicted"/>
<accession>A0A2P2NDY5</accession>
<evidence type="ECO:0000313" key="1">
    <source>
        <dbReference type="EMBL" id="MBX40684.1"/>
    </source>
</evidence>
<protein>
    <submittedName>
        <fullName evidence="1">Uncharacterized protein</fullName>
    </submittedName>
</protein>
<organism evidence="1">
    <name type="scientific">Rhizophora mucronata</name>
    <name type="common">Asiatic mangrove</name>
    <dbReference type="NCBI Taxonomy" id="61149"/>
    <lineage>
        <taxon>Eukaryota</taxon>
        <taxon>Viridiplantae</taxon>
        <taxon>Streptophyta</taxon>
        <taxon>Embryophyta</taxon>
        <taxon>Tracheophyta</taxon>
        <taxon>Spermatophyta</taxon>
        <taxon>Magnoliopsida</taxon>
        <taxon>eudicotyledons</taxon>
        <taxon>Gunneridae</taxon>
        <taxon>Pentapetalae</taxon>
        <taxon>rosids</taxon>
        <taxon>fabids</taxon>
        <taxon>Malpighiales</taxon>
        <taxon>Rhizophoraceae</taxon>
        <taxon>Rhizophora</taxon>
    </lineage>
</organism>
<reference evidence="1" key="1">
    <citation type="submission" date="2018-02" db="EMBL/GenBank/DDBJ databases">
        <title>Rhizophora mucronata_Transcriptome.</title>
        <authorList>
            <person name="Meera S.P."/>
            <person name="Sreeshan A."/>
            <person name="Augustine A."/>
        </authorList>
    </citation>
    <scope>NUCLEOTIDE SEQUENCE</scope>
    <source>
        <tissue evidence="1">Leaf</tissue>
    </source>
</reference>
<dbReference type="EMBL" id="GGEC01060200">
    <property type="protein sequence ID" value="MBX40684.1"/>
    <property type="molecule type" value="Transcribed_RNA"/>
</dbReference>